<evidence type="ECO:0000313" key="14">
    <source>
        <dbReference type="Proteomes" id="UP000663866"/>
    </source>
</evidence>
<accession>A0A816FHP1</accession>
<dbReference type="AlphaFoldDB" id="A0A816FHP1"/>
<dbReference type="InterPro" id="IPR005334">
    <property type="entry name" value="Tctex-1-like"/>
</dbReference>
<evidence type="ECO:0000313" key="7">
    <source>
        <dbReference type="EMBL" id="CAF2082317.1"/>
    </source>
</evidence>
<organism evidence="4 13">
    <name type="scientific">Rotaria magnacalcarata</name>
    <dbReference type="NCBI Taxonomy" id="392030"/>
    <lineage>
        <taxon>Eukaryota</taxon>
        <taxon>Metazoa</taxon>
        <taxon>Spiralia</taxon>
        <taxon>Gnathifera</taxon>
        <taxon>Rotifera</taxon>
        <taxon>Eurotatoria</taxon>
        <taxon>Bdelloidea</taxon>
        <taxon>Philodinida</taxon>
        <taxon>Philodinidae</taxon>
        <taxon>Rotaria</taxon>
    </lineage>
</organism>
<evidence type="ECO:0000256" key="2">
    <source>
        <dbReference type="SAM" id="MobiDB-lite"/>
    </source>
</evidence>
<dbReference type="PANTHER" id="PTHR21255:SF65">
    <property type="entry name" value="TCTEX1 DOMAIN-CONTAINING PROTEIN 2"/>
    <property type="match status" value="1"/>
</dbReference>
<evidence type="ECO:0000313" key="11">
    <source>
        <dbReference type="EMBL" id="CAF4171897.1"/>
    </source>
</evidence>
<evidence type="ECO:0000313" key="10">
    <source>
        <dbReference type="EMBL" id="CAF4110530.1"/>
    </source>
</evidence>
<dbReference type="EMBL" id="CAJNRG010006060">
    <property type="protein sequence ID" value="CAF2082317.1"/>
    <property type="molecule type" value="Genomic_DNA"/>
</dbReference>
<evidence type="ECO:0000313" key="3">
    <source>
        <dbReference type="EMBL" id="CAF1156746.1"/>
    </source>
</evidence>
<evidence type="ECO:0000313" key="9">
    <source>
        <dbReference type="EMBL" id="CAF3889532.1"/>
    </source>
</evidence>
<dbReference type="EMBL" id="CAJNOW010017931">
    <property type="protein sequence ID" value="CAF1661573.1"/>
    <property type="molecule type" value="Genomic_DNA"/>
</dbReference>
<proteinExistence type="inferred from homology"/>
<dbReference type="Proteomes" id="UP000663887">
    <property type="component" value="Unassembled WGS sequence"/>
</dbReference>
<reference evidence="4" key="1">
    <citation type="submission" date="2021-02" db="EMBL/GenBank/DDBJ databases">
        <authorList>
            <person name="Nowell W R."/>
        </authorList>
    </citation>
    <scope>NUCLEOTIDE SEQUENCE</scope>
</reference>
<protein>
    <submittedName>
        <fullName evidence="4">Uncharacterized protein</fullName>
    </submittedName>
</protein>
<dbReference type="GO" id="GO:0045505">
    <property type="term" value="F:dynein intermediate chain binding"/>
    <property type="evidence" value="ECO:0007669"/>
    <property type="project" value="TreeGrafter"/>
</dbReference>
<name>A0A816FHP1_9BILA</name>
<dbReference type="PANTHER" id="PTHR21255">
    <property type="entry name" value="T-COMPLEX-ASSOCIATED-TESTIS-EXPRESSED 1/ DYNEIN LIGHT CHAIN"/>
    <property type="match status" value="1"/>
</dbReference>
<dbReference type="Proteomes" id="UP000676336">
    <property type="component" value="Unassembled WGS sequence"/>
</dbReference>
<comment type="similarity">
    <text evidence="1">Belongs to the dynein light chain Tctex-type family.</text>
</comment>
<dbReference type="EMBL" id="CAJOBH010002091">
    <property type="protein sequence ID" value="CAF3889532.1"/>
    <property type="molecule type" value="Genomic_DNA"/>
</dbReference>
<dbReference type="EMBL" id="CAJOBG010004436">
    <property type="protein sequence ID" value="CAF4110530.1"/>
    <property type="molecule type" value="Genomic_DNA"/>
</dbReference>
<dbReference type="Proteomes" id="UP000663856">
    <property type="component" value="Unassembled WGS sequence"/>
</dbReference>
<dbReference type="EMBL" id="CAJOBI010319422">
    <property type="protein sequence ID" value="CAF5182583.1"/>
    <property type="molecule type" value="Genomic_DNA"/>
</dbReference>
<dbReference type="Proteomes" id="UP000663855">
    <property type="component" value="Unassembled WGS sequence"/>
</dbReference>
<dbReference type="GO" id="GO:0005868">
    <property type="term" value="C:cytoplasmic dynein complex"/>
    <property type="evidence" value="ECO:0007669"/>
    <property type="project" value="TreeGrafter"/>
</dbReference>
<dbReference type="OrthoDB" id="10248487at2759"/>
<dbReference type="EMBL" id="CAJOBJ010001425">
    <property type="protein sequence ID" value="CAF3878360.1"/>
    <property type="molecule type" value="Genomic_DNA"/>
</dbReference>
<evidence type="ECO:0000256" key="1">
    <source>
        <dbReference type="ARBA" id="ARBA00005361"/>
    </source>
</evidence>
<evidence type="ECO:0000313" key="5">
    <source>
        <dbReference type="EMBL" id="CAF1967387.1"/>
    </source>
</evidence>
<dbReference type="Proteomes" id="UP000681720">
    <property type="component" value="Unassembled WGS sequence"/>
</dbReference>
<evidence type="ECO:0000313" key="4">
    <source>
        <dbReference type="EMBL" id="CAF1661573.1"/>
    </source>
</evidence>
<feature type="compositionally biased region" description="Low complexity" evidence="2">
    <location>
        <begin position="26"/>
        <end position="47"/>
    </location>
</feature>
<evidence type="ECO:0000313" key="12">
    <source>
        <dbReference type="EMBL" id="CAF5182583.1"/>
    </source>
</evidence>
<dbReference type="Proteomes" id="UP000663824">
    <property type="component" value="Unassembled WGS sequence"/>
</dbReference>
<dbReference type="InterPro" id="IPR038586">
    <property type="entry name" value="Tctex-1-like_sf"/>
</dbReference>
<dbReference type="EMBL" id="CAJNOV010003896">
    <property type="protein sequence ID" value="CAF1156746.1"/>
    <property type="molecule type" value="Genomic_DNA"/>
</dbReference>
<dbReference type="Proteomes" id="UP000663834">
    <property type="component" value="Unassembled WGS sequence"/>
</dbReference>
<keyword evidence="14" id="KW-1185">Reference proteome</keyword>
<sequence length="199" mass="22256">MADLNTVTEEVPAETHSSEKRSSKPRVSVARNVNVSSTTGTGINSVGGSVGGGGAATNQRARRQSSRTSIPRAGFDRRLIRYENTYRMDPDDDHKVDIARLRRVATSVIETAIAGYKYDSNQGKQFSLALADRVRSQIKQLPFQRYKLVVQVSIGEKKGQDLRVASRCMWDLKWDRHLTITKETSDAYVTVTIFLVYTE</sequence>
<dbReference type="EMBL" id="CAJNRF010006078">
    <property type="protein sequence ID" value="CAF2078393.1"/>
    <property type="molecule type" value="Genomic_DNA"/>
</dbReference>
<evidence type="ECO:0000313" key="6">
    <source>
        <dbReference type="EMBL" id="CAF2078393.1"/>
    </source>
</evidence>
<dbReference type="EMBL" id="CAJOBF010005348">
    <property type="protein sequence ID" value="CAF4171897.1"/>
    <property type="molecule type" value="Genomic_DNA"/>
</dbReference>
<evidence type="ECO:0000313" key="8">
    <source>
        <dbReference type="EMBL" id="CAF3878360.1"/>
    </source>
</evidence>
<dbReference type="CDD" id="cd21451">
    <property type="entry name" value="DLC-like_TCTEX1D"/>
    <property type="match status" value="1"/>
</dbReference>
<dbReference type="Gene3D" id="3.30.1140.40">
    <property type="entry name" value="Tctex-1"/>
    <property type="match status" value="1"/>
</dbReference>
<evidence type="ECO:0000313" key="13">
    <source>
        <dbReference type="Proteomes" id="UP000663834"/>
    </source>
</evidence>
<dbReference type="GO" id="GO:0007018">
    <property type="term" value="P:microtubule-based movement"/>
    <property type="evidence" value="ECO:0007669"/>
    <property type="project" value="TreeGrafter"/>
</dbReference>
<dbReference type="Proteomes" id="UP000663842">
    <property type="component" value="Unassembled WGS sequence"/>
</dbReference>
<dbReference type="GO" id="GO:0005737">
    <property type="term" value="C:cytoplasm"/>
    <property type="evidence" value="ECO:0007669"/>
    <property type="project" value="TreeGrafter"/>
</dbReference>
<comment type="caution">
    <text evidence="4">The sequence shown here is derived from an EMBL/GenBank/DDBJ whole genome shotgun (WGS) entry which is preliminary data.</text>
</comment>
<dbReference type="Proteomes" id="UP000663866">
    <property type="component" value="Unassembled WGS sequence"/>
</dbReference>
<dbReference type="EMBL" id="CAJNRE010002141">
    <property type="protein sequence ID" value="CAF1967387.1"/>
    <property type="molecule type" value="Genomic_DNA"/>
</dbReference>
<feature type="region of interest" description="Disordered" evidence="2">
    <location>
        <begin position="1"/>
        <end position="70"/>
    </location>
</feature>
<dbReference type="Proteomes" id="UP000681967">
    <property type="component" value="Unassembled WGS sequence"/>
</dbReference>
<gene>
    <name evidence="9" type="ORF">BYL167_LOCUS7879</name>
    <name evidence="3" type="ORF">CJN711_LOCUS9805</name>
    <name evidence="8" type="ORF">GIL414_LOCUS5412</name>
    <name evidence="4" type="ORF">KQP761_LOCUS32180</name>
    <name evidence="5" type="ORF">MBJ925_LOCUS6650</name>
    <name evidence="10" type="ORF">OVN521_LOCUS21403</name>
    <name evidence="12" type="ORF">SMN809_LOCUS69417</name>
    <name evidence="11" type="ORF">UXM345_LOCUS26329</name>
    <name evidence="6" type="ORF">WKI299_LOCUS15633</name>
    <name evidence="7" type="ORF">XDN619_LOCUS15005</name>
</gene>
<dbReference type="Pfam" id="PF03645">
    <property type="entry name" value="Tctex-1"/>
    <property type="match status" value="1"/>
</dbReference>